<sequence length="170" mass="18852">MDSPKDWMREYPHHLEDSVILQATPESLFSFLDDHRNLGAHMSGGKSAMLGMGGMTLKLDGQRGKKVGAHIVMTGSAFGFKLFIDEIVSECQVSVRKSWETLRSEIVVIGHYRLGFLLAAEKNGTRVTVQIDYENSATHPILSFLGGKLYAKWCVRQMLSAVTSKFAASE</sequence>
<dbReference type="RefSeq" id="WP_051636169.1">
    <property type="nucleotide sequence ID" value="NZ_CP007490.1"/>
</dbReference>
<dbReference type="EMBL" id="CP007490">
    <property type="protein sequence ID" value="AIC47121.1"/>
    <property type="molecule type" value="Genomic_DNA"/>
</dbReference>
<dbReference type="SUPFAM" id="SSF55961">
    <property type="entry name" value="Bet v1-like"/>
    <property type="match status" value="1"/>
</dbReference>
<dbReference type="Proteomes" id="UP000067708">
    <property type="component" value="Chromosome"/>
</dbReference>
<dbReference type="AlphaFoldDB" id="A0A060JB99"/>
<name>A0A060JB99_9MICO</name>
<gene>
    <name evidence="1" type="ORF">Rhola_00002980</name>
</gene>
<dbReference type="HOGENOM" id="CLU_132051_0_0_11"/>
<protein>
    <submittedName>
        <fullName evidence="1">Polyketide cyclase / dehydrase and lipid transport</fullName>
    </submittedName>
</protein>
<organism evidence="1 2">
    <name type="scientific">Rhodoluna lacicola</name>
    <dbReference type="NCBI Taxonomy" id="529884"/>
    <lineage>
        <taxon>Bacteria</taxon>
        <taxon>Bacillati</taxon>
        <taxon>Actinomycetota</taxon>
        <taxon>Actinomycetes</taxon>
        <taxon>Micrococcales</taxon>
        <taxon>Microbacteriaceae</taxon>
        <taxon>Luna cluster</taxon>
        <taxon>Luna-1 subcluster</taxon>
        <taxon>Rhodoluna</taxon>
    </lineage>
</organism>
<dbReference type="KEGG" id="rla:Rhola_00002980"/>
<dbReference type="Gene3D" id="3.30.530.20">
    <property type="match status" value="1"/>
</dbReference>
<dbReference type="CDD" id="cd07812">
    <property type="entry name" value="SRPBCC"/>
    <property type="match status" value="1"/>
</dbReference>
<dbReference type="OrthoDB" id="8904593at2"/>
<proteinExistence type="predicted"/>
<dbReference type="STRING" id="529884.Rhola_00002980"/>
<evidence type="ECO:0000313" key="2">
    <source>
        <dbReference type="Proteomes" id="UP000067708"/>
    </source>
</evidence>
<dbReference type="InterPro" id="IPR023393">
    <property type="entry name" value="START-like_dom_sf"/>
</dbReference>
<accession>A0A060JB99</accession>
<evidence type="ECO:0000313" key="1">
    <source>
        <dbReference type="EMBL" id="AIC47121.1"/>
    </source>
</evidence>
<reference evidence="1 2" key="1">
    <citation type="journal article" date="2014" name="Int. J. Syst. Evol. Microbiol.">
        <title>Rhodoluna lacicola gen. nov., sp. nov., a planktonic freshwater bacterium with stream-lined genome.</title>
        <authorList>
            <person name="Hahn M."/>
            <person name="Schmidt J."/>
            <person name="Taipale S.J."/>
            <person name="Doolittle W.F."/>
            <person name="Koll U."/>
        </authorList>
    </citation>
    <scope>NUCLEOTIDE SEQUENCE [LARGE SCALE GENOMIC DNA]</scope>
    <source>
        <strain evidence="1 2">MWH-Ta8</strain>
    </source>
</reference>
<keyword evidence="2" id="KW-1185">Reference proteome</keyword>
<dbReference type="eggNOG" id="ENOG5030VBK">
    <property type="taxonomic scope" value="Bacteria"/>
</dbReference>